<reference evidence="2" key="1">
    <citation type="submission" date="2021-01" db="EMBL/GenBank/DDBJ databases">
        <authorList>
            <consortium name="Genoscope - CEA"/>
            <person name="William W."/>
        </authorList>
    </citation>
    <scope>NUCLEOTIDE SEQUENCE</scope>
</reference>
<name>A0A816T0A2_BRANA</name>
<accession>A0A816T0A2</accession>
<proteinExistence type="predicted"/>
<evidence type="ECO:0000256" key="1">
    <source>
        <dbReference type="SAM" id="MobiDB-lite"/>
    </source>
</evidence>
<dbReference type="EMBL" id="HG994360">
    <property type="protein sequence ID" value="CAF2086741.1"/>
    <property type="molecule type" value="Genomic_DNA"/>
</dbReference>
<protein>
    <submittedName>
        <fullName evidence="2">(rape) hypothetical protein</fullName>
    </submittedName>
</protein>
<gene>
    <name evidence="2" type="ORF">DARMORV10_A06P25950.1</name>
</gene>
<feature type="region of interest" description="Disordered" evidence="1">
    <location>
        <begin position="1"/>
        <end position="76"/>
    </location>
</feature>
<dbReference type="Proteomes" id="UP001295469">
    <property type="component" value="Chromosome A06"/>
</dbReference>
<dbReference type="AlphaFoldDB" id="A0A816T0A2"/>
<sequence length="90" mass="9857">MHRHHADDGCSSSRWTLPPLSRFQGGQAHRYGLHQSFPLASPTRHSSPSSGPDRHAHTEPFSEDQGRSGCAPVRDPANQLPCALRGLLTH</sequence>
<evidence type="ECO:0000313" key="2">
    <source>
        <dbReference type="EMBL" id="CAF2086741.1"/>
    </source>
</evidence>
<feature type="compositionally biased region" description="Basic and acidic residues" evidence="1">
    <location>
        <begin position="52"/>
        <end position="66"/>
    </location>
</feature>
<organism evidence="2">
    <name type="scientific">Brassica napus</name>
    <name type="common">Rape</name>
    <dbReference type="NCBI Taxonomy" id="3708"/>
    <lineage>
        <taxon>Eukaryota</taxon>
        <taxon>Viridiplantae</taxon>
        <taxon>Streptophyta</taxon>
        <taxon>Embryophyta</taxon>
        <taxon>Tracheophyta</taxon>
        <taxon>Spermatophyta</taxon>
        <taxon>Magnoliopsida</taxon>
        <taxon>eudicotyledons</taxon>
        <taxon>Gunneridae</taxon>
        <taxon>Pentapetalae</taxon>
        <taxon>rosids</taxon>
        <taxon>malvids</taxon>
        <taxon>Brassicales</taxon>
        <taxon>Brassicaceae</taxon>
        <taxon>Brassiceae</taxon>
        <taxon>Brassica</taxon>
    </lineage>
</organism>